<comment type="caution">
    <text evidence="1">The sequence shown here is derived from an EMBL/GenBank/DDBJ whole genome shotgun (WGS) entry which is preliminary data.</text>
</comment>
<organism evidence="1 2">
    <name type="scientific">Nonomuraea soli</name>
    <dbReference type="NCBI Taxonomy" id="1032476"/>
    <lineage>
        <taxon>Bacteria</taxon>
        <taxon>Bacillati</taxon>
        <taxon>Actinomycetota</taxon>
        <taxon>Actinomycetes</taxon>
        <taxon>Streptosporangiales</taxon>
        <taxon>Streptosporangiaceae</taxon>
        <taxon>Nonomuraea</taxon>
    </lineage>
</organism>
<keyword evidence="2" id="KW-1185">Reference proteome</keyword>
<accession>A0A7W0HQM8</accession>
<dbReference type="Proteomes" id="UP000530928">
    <property type="component" value="Unassembled WGS sequence"/>
</dbReference>
<dbReference type="AlphaFoldDB" id="A0A7W0HQM8"/>
<proteinExistence type="predicted"/>
<evidence type="ECO:0000313" key="1">
    <source>
        <dbReference type="EMBL" id="MBA2892104.1"/>
    </source>
</evidence>
<evidence type="ECO:0000313" key="2">
    <source>
        <dbReference type="Proteomes" id="UP000530928"/>
    </source>
</evidence>
<dbReference type="EMBL" id="JACDUR010000003">
    <property type="protein sequence ID" value="MBA2892104.1"/>
    <property type="molecule type" value="Genomic_DNA"/>
</dbReference>
<protein>
    <submittedName>
        <fullName evidence="1">Uncharacterized protein</fullName>
    </submittedName>
</protein>
<reference evidence="1 2" key="1">
    <citation type="submission" date="2020-07" db="EMBL/GenBank/DDBJ databases">
        <title>Genomic Encyclopedia of Type Strains, Phase IV (KMG-IV): sequencing the most valuable type-strain genomes for metagenomic binning, comparative biology and taxonomic classification.</title>
        <authorList>
            <person name="Goeker M."/>
        </authorList>
    </citation>
    <scope>NUCLEOTIDE SEQUENCE [LARGE SCALE GENOMIC DNA]</scope>
    <source>
        <strain evidence="1 2">DSM 45533</strain>
    </source>
</reference>
<name>A0A7W0HQM8_9ACTN</name>
<gene>
    <name evidence="1" type="ORF">HNR30_003445</name>
</gene>
<sequence>MEIRLTGTSAEVAVLHLRDVFTVSAASGLCSRATDSPVRVYLKLQTS</sequence>
<dbReference type="RefSeq" id="WP_181610827.1">
    <property type="nucleotide sequence ID" value="NZ_BAABAM010000002.1"/>
</dbReference>